<dbReference type="InterPro" id="IPR044644">
    <property type="entry name" value="DinF-like"/>
</dbReference>
<dbReference type="InterPro" id="IPR002528">
    <property type="entry name" value="MATE_fam"/>
</dbReference>
<dbReference type="Pfam" id="PF01554">
    <property type="entry name" value="MatE"/>
    <property type="match status" value="2"/>
</dbReference>
<reference evidence="9 10" key="1">
    <citation type="submission" date="2018-11" db="EMBL/GenBank/DDBJ databases">
        <title>Genomic Encyclopedia of Type Strains, Phase IV (KMG-IV): sequencing the most valuable type-strain genomes for metagenomic binning, comparative biology and taxonomic classification.</title>
        <authorList>
            <person name="Goeker M."/>
        </authorList>
    </citation>
    <scope>NUCLEOTIDE SEQUENCE [LARGE SCALE GENOMIC DNA]</scope>
    <source>
        <strain evidence="9 10">DSM 16974</strain>
    </source>
</reference>
<keyword evidence="4" id="KW-1003">Cell membrane</keyword>
<feature type="transmembrane region" description="Helical" evidence="8">
    <location>
        <begin position="162"/>
        <end position="183"/>
    </location>
</feature>
<feature type="transmembrane region" description="Helical" evidence="8">
    <location>
        <begin position="134"/>
        <end position="153"/>
    </location>
</feature>
<dbReference type="Proteomes" id="UP000273643">
    <property type="component" value="Unassembled WGS sequence"/>
</dbReference>
<dbReference type="RefSeq" id="WP_123639447.1">
    <property type="nucleotide sequence ID" value="NZ_RJUK01000003.1"/>
</dbReference>
<keyword evidence="10" id="KW-1185">Reference proteome</keyword>
<dbReference type="PIRSF" id="PIRSF006603">
    <property type="entry name" value="DinF"/>
    <property type="match status" value="1"/>
</dbReference>
<proteinExistence type="inferred from homology"/>
<dbReference type="PANTHER" id="PTHR42893">
    <property type="entry name" value="PROTEIN DETOXIFICATION 44, CHLOROPLASTIC-RELATED"/>
    <property type="match status" value="1"/>
</dbReference>
<feature type="transmembrane region" description="Helical" evidence="8">
    <location>
        <begin position="266"/>
        <end position="290"/>
    </location>
</feature>
<feature type="transmembrane region" description="Helical" evidence="8">
    <location>
        <begin position="382"/>
        <end position="402"/>
    </location>
</feature>
<dbReference type="GO" id="GO:0042910">
    <property type="term" value="F:xenobiotic transmembrane transporter activity"/>
    <property type="evidence" value="ECO:0007669"/>
    <property type="project" value="InterPro"/>
</dbReference>
<keyword evidence="6 8" id="KW-1133">Transmembrane helix</keyword>
<evidence type="ECO:0000256" key="5">
    <source>
        <dbReference type="ARBA" id="ARBA00022692"/>
    </source>
</evidence>
<comment type="similarity">
    <text evidence="2">Belongs to the multi antimicrobial extrusion (MATE) (TC 2.A.66.1) family.</text>
</comment>
<dbReference type="NCBIfam" id="TIGR00797">
    <property type="entry name" value="matE"/>
    <property type="match status" value="1"/>
</dbReference>
<evidence type="ECO:0000256" key="7">
    <source>
        <dbReference type="ARBA" id="ARBA00023136"/>
    </source>
</evidence>
<evidence type="ECO:0000313" key="10">
    <source>
        <dbReference type="Proteomes" id="UP000273643"/>
    </source>
</evidence>
<dbReference type="GO" id="GO:0005886">
    <property type="term" value="C:plasma membrane"/>
    <property type="evidence" value="ECO:0007669"/>
    <property type="project" value="UniProtKB-SubCell"/>
</dbReference>
<feature type="transmembrane region" description="Helical" evidence="8">
    <location>
        <begin position="311"/>
        <end position="333"/>
    </location>
</feature>
<comment type="subcellular location">
    <subcellularLocation>
        <location evidence="1">Cell inner membrane</location>
        <topology evidence="1">Multi-pass membrane protein</topology>
    </subcellularLocation>
</comment>
<evidence type="ECO:0000256" key="4">
    <source>
        <dbReference type="ARBA" id="ARBA00022475"/>
    </source>
</evidence>
<dbReference type="OrthoDB" id="9789527at2"/>
<dbReference type="PANTHER" id="PTHR42893:SF46">
    <property type="entry name" value="PROTEIN DETOXIFICATION 44, CHLOROPLASTIC"/>
    <property type="match status" value="1"/>
</dbReference>
<keyword evidence="3" id="KW-0813">Transport</keyword>
<dbReference type="CDD" id="cd13136">
    <property type="entry name" value="MATE_DinF_like"/>
    <property type="match status" value="1"/>
</dbReference>
<evidence type="ECO:0000256" key="2">
    <source>
        <dbReference type="ARBA" id="ARBA00010199"/>
    </source>
</evidence>
<dbReference type="InterPro" id="IPR048279">
    <property type="entry name" value="MdtK-like"/>
</dbReference>
<evidence type="ECO:0000256" key="3">
    <source>
        <dbReference type="ARBA" id="ARBA00022448"/>
    </source>
</evidence>
<feature type="transmembrane region" description="Helical" evidence="8">
    <location>
        <begin position="241"/>
        <end position="260"/>
    </location>
</feature>
<feature type="transmembrane region" description="Helical" evidence="8">
    <location>
        <begin position="408"/>
        <end position="432"/>
    </location>
</feature>
<gene>
    <name evidence="9" type="ORF">EDC38_3111</name>
</gene>
<evidence type="ECO:0000256" key="6">
    <source>
        <dbReference type="ARBA" id="ARBA00022989"/>
    </source>
</evidence>
<feature type="transmembrane region" description="Helical" evidence="8">
    <location>
        <begin position="353"/>
        <end position="370"/>
    </location>
</feature>
<feature type="transmembrane region" description="Helical" evidence="8">
    <location>
        <begin position="189"/>
        <end position="209"/>
    </location>
</feature>
<keyword evidence="7 8" id="KW-0472">Membrane</keyword>
<sequence length="442" mass="48356">MTDTRPNHRQIWQLAWPMMLSNLSIPLLGAVDTAILGHLGSPVYLGAVSLGASVLTLLFWSFGFLRMGTTSVAARATGAEDHDAIRLVLAQSLILALGLALLIIALGPWLIPTALGWMGASPEVAALAQSYGEIRLWGAPASLMNFALIGWFIGRQDTRRPLMILLTTNLLNILLDALLILGLGMKSDGAAWASVLAEYGGLLVGLGLLRHHLIRLPGQLDRLHLRQWHAYRALLQVNRHLFVRTLCLLLVFAFFAAQGARLGDQILAANAVLLQFLMLTSYALDGFAHAAEALAGRALGARQADALRQTVRLTTLWALACAALISLVFIAGAPWWPGLFTSLEPVLEQVRAHYLWICLVPLVGVWGYQLDGVYLGSGRTAIMQYSVVGSALLVFLPLWWWLQPLGNHGLWLAFLAFNGARGISLGAVYYYLNRRRRWLLPA</sequence>
<dbReference type="GO" id="GO:0015297">
    <property type="term" value="F:antiporter activity"/>
    <property type="evidence" value="ECO:0007669"/>
    <property type="project" value="InterPro"/>
</dbReference>
<feature type="transmembrane region" description="Helical" evidence="8">
    <location>
        <begin position="43"/>
        <end position="65"/>
    </location>
</feature>
<dbReference type="AlphaFoldDB" id="A0A3N1NT48"/>
<feature type="transmembrane region" description="Helical" evidence="8">
    <location>
        <begin position="12"/>
        <end position="31"/>
    </location>
</feature>
<feature type="transmembrane region" description="Helical" evidence="8">
    <location>
        <begin position="86"/>
        <end position="111"/>
    </location>
</feature>
<dbReference type="EMBL" id="RJUK01000003">
    <property type="protein sequence ID" value="ROQ18137.1"/>
    <property type="molecule type" value="Genomic_DNA"/>
</dbReference>
<evidence type="ECO:0000256" key="1">
    <source>
        <dbReference type="ARBA" id="ARBA00004429"/>
    </source>
</evidence>
<comment type="caution">
    <text evidence="9">The sequence shown here is derived from an EMBL/GenBank/DDBJ whole genome shotgun (WGS) entry which is preliminary data.</text>
</comment>
<keyword evidence="5 8" id="KW-0812">Transmembrane</keyword>
<accession>A0A3N1NT48</accession>
<evidence type="ECO:0000313" key="9">
    <source>
        <dbReference type="EMBL" id="ROQ18137.1"/>
    </source>
</evidence>
<evidence type="ECO:0000256" key="8">
    <source>
        <dbReference type="SAM" id="Phobius"/>
    </source>
</evidence>
<name>A0A3N1NT48_9GAMM</name>
<protein>
    <submittedName>
        <fullName evidence="9">MATE family multidrug resistance protein</fullName>
    </submittedName>
</protein>
<organism evidence="9 10">
    <name type="scientific">Marinimicrobium koreense</name>
    <dbReference type="NCBI Taxonomy" id="306545"/>
    <lineage>
        <taxon>Bacteria</taxon>
        <taxon>Pseudomonadati</taxon>
        <taxon>Pseudomonadota</taxon>
        <taxon>Gammaproteobacteria</taxon>
        <taxon>Cellvibrionales</taxon>
        <taxon>Cellvibrionaceae</taxon>
        <taxon>Marinimicrobium</taxon>
    </lineage>
</organism>